<dbReference type="InterPro" id="IPR051368">
    <property type="entry name" value="SerProtInhib-TIL_Domain"/>
</dbReference>
<dbReference type="WBParaSite" id="MBELARI_LOCUS12216">
    <property type="protein sequence ID" value="MBELARI_LOCUS12216"/>
    <property type="gene ID" value="MBELARI_LOCUS12216"/>
</dbReference>
<dbReference type="GO" id="GO:0004867">
    <property type="term" value="F:serine-type endopeptidase inhibitor activity"/>
    <property type="evidence" value="ECO:0007669"/>
    <property type="project" value="UniProtKB-KW"/>
</dbReference>
<keyword evidence="5" id="KW-0732">Signal</keyword>
<dbReference type="Pfam" id="PF01826">
    <property type="entry name" value="TIL"/>
    <property type="match status" value="1"/>
</dbReference>
<feature type="region of interest" description="Disordered" evidence="4">
    <location>
        <begin position="141"/>
        <end position="194"/>
    </location>
</feature>
<evidence type="ECO:0000256" key="1">
    <source>
        <dbReference type="ARBA" id="ARBA00022690"/>
    </source>
</evidence>
<dbReference type="Gene3D" id="2.10.25.10">
    <property type="entry name" value="Laminin"/>
    <property type="match status" value="3"/>
</dbReference>
<dbReference type="PANTHER" id="PTHR23259">
    <property type="entry name" value="RIDDLE"/>
    <property type="match status" value="1"/>
</dbReference>
<keyword evidence="2" id="KW-0722">Serine protease inhibitor</keyword>
<evidence type="ECO:0000256" key="2">
    <source>
        <dbReference type="ARBA" id="ARBA00022900"/>
    </source>
</evidence>
<dbReference type="InterPro" id="IPR036084">
    <property type="entry name" value="Ser_inhib-like_sf"/>
</dbReference>
<dbReference type="PANTHER" id="PTHR23259:SF70">
    <property type="entry name" value="ACCESSORY GLAND PROTEIN ACP62F-RELATED"/>
    <property type="match status" value="1"/>
</dbReference>
<evidence type="ECO:0000259" key="6">
    <source>
        <dbReference type="Pfam" id="PF01826"/>
    </source>
</evidence>
<protein>
    <recommendedName>
        <fullName evidence="6">TIL domain-containing protein</fullName>
    </recommendedName>
</protein>
<keyword evidence="1" id="KW-0646">Protease inhibitor</keyword>
<evidence type="ECO:0000256" key="5">
    <source>
        <dbReference type="SAM" id="SignalP"/>
    </source>
</evidence>
<evidence type="ECO:0000256" key="3">
    <source>
        <dbReference type="ARBA" id="ARBA00023157"/>
    </source>
</evidence>
<dbReference type="InterPro" id="IPR002919">
    <property type="entry name" value="TIL_dom"/>
</dbReference>
<name>A0AAF3EE76_9BILA</name>
<sequence length="360" mass="38202">MLRSYTVFLIYITVVSAVSWGDLLNVGSSGSGGSSGDGGYGYNAGPPCNDCSCMACDPGQECYMEPGSTFAKPICHLKCGPNEALSMCEDTCVTKDKPIQRLCPNENICACKEGYVRDKQTRQCIPSGQCSSTTTHKPTGSTTWLIGSTGTRTTETGTSTPGTTTKARTPGTPGTPTTARNARTSETPTTATPTCSENEMLKRCSGCEATCAFPDGRPNCVPNCQQAKCECKPGFVRCPISGRCICASLCPKNSCPPNEDWNSCPTCEATCTNLNPICPMVCKTPACQCCKGYVRCPISGRCVTPASCPKINPLTHPKVRVAAQIMPRMVQVQQPVSQKQPAALKKSIPKFVVQRQAPVG</sequence>
<reference evidence="8" key="1">
    <citation type="submission" date="2024-02" db="UniProtKB">
        <authorList>
            <consortium name="WormBaseParasite"/>
        </authorList>
    </citation>
    <scope>IDENTIFICATION</scope>
</reference>
<evidence type="ECO:0000313" key="8">
    <source>
        <dbReference type="WBParaSite" id="MBELARI_LOCUS12216"/>
    </source>
</evidence>
<keyword evidence="3" id="KW-1015">Disulfide bond</keyword>
<keyword evidence="7" id="KW-1185">Reference proteome</keyword>
<dbReference type="SUPFAM" id="SSF57567">
    <property type="entry name" value="Serine protease inhibitors"/>
    <property type="match status" value="2"/>
</dbReference>
<accession>A0AAF3EE76</accession>
<organism evidence="7 8">
    <name type="scientific">Mesorhabditis belari</name>
    <dbReference type="NCBI Taxonomy" id="2138241"/>
    <lineage>
        <taxon>Eukaryota</taxon>
        <taxon>Metazoa</taxon>
        <taxon>Ecdysozoa</taxon>
        <taxon>Nematoda</taxon>
        <taxon>Chromadorea</taxon>
        <taxon>Rhabditida</taxon>
        <taxon>Rhabditina</taxon>
        <taxon>Rhabditomorpha</taxon>
        <taxon>Rhabditoidea</taxon>
        <taxon>Rhabditidae</taxon>
        <taxon>Mesorhabditinae</taxon>
        <taxon>Mesorhabditis</taxon>
    </lineage>
</organism>
<feature type="signal peptide" evidence="5">
    <location>
        <begin position="1"/>
        <end position="17"/>
    </location>
</feature>
<evidence type="ECO:0000313" key="7">
    <source>
        <dbReference type="Proteomes" id="UP000887575"/>
    </source>
</evidence>
<proteinExistence type="predicted"/>
<dbReference type="Proteomes" id="UP000887575">
    <property type="component" value="Unassembled WGS sequence"/>
</dbReference>
<feature type="chain" id="PRO_5042215796" description="TIL domain-containing protein" evidence="5">
    <location>
        <begin position="18"/>
        <end position="360"/>
    </location>
</feature>
<dbReference type="CDD" id="cd19941">
    <property type="entry name" value="TIL"/>
    <property type="match status" value="2"/>
</dbReference>
<feature type="domain" description="TIL" evidence="6">
    <location>
        <begin position="255"/>
        <end position="308"/>
    </location>
</feature>
<dbReference type="AlphaFoldDB" id="A0AAF3EE76"/>
<evidence type="ECO:0000256" key="4">
    <source>
        <dbReference type="SAM" id="MobiDB-lite"/>
    </source>
</evidence>